<comment type="caution">
    <text evidence="2">The sequence shown here is derived from an EMBL/GenBank/DDBJ whole genome shotgun (WGS) entry which is preliminary data.</text>
</comment>
<dbReference type="EMBL" id="BAAAIH010000031">
    <property type="protein sequence ID" value="GAA1283845.1"/>
    <property type="molecule type" value="Genomic_DNA"/>
</dbReference>
<reference evidence="3" key="1">
    <citation type="journal article" date="2019" name="Int. J. Syst. Evol. Microbiol.">
        <title>The Global Catalogue of Microorganisms (GCM) 10K type strain sequencing project: providing services to taxonomists for standard genome sequencing and annotation.</title>
        <authorList>
            <consortium name="The Broad Institute Genomics Platform"/>
            <consortium name="The Broad Institute Genome Sequencing Center for Infectious Disease"/>
            <person name="Wu L."/>
            <person name="Ma J."/>
        </authorList>
    </citation>
    <scope>NUCLEOTIDE SEQUENCE [LARGE SCALE GENOMIC DNA]</scope>
    <source>
        <strain evidence="3">JCM 11448</strain>
    </source>
</reference>
<accession>A0ABP4HS13</accession>
<evidence type="ECO:0000313" key="2">
    <source>
        <dbReference type="EMBL" id="GAA1283845.1"/>
    </source>
</evidence>
<evidence type="ECO:0000313" key="3">
    <source>
        <dbReference type="Proteomes" id="UP001500282"/>
    </source>
</evidence>
<protein>
    <submittedName>
        <fullName evidence="2">Uncharacterized protein</fullName>
    </submittedName>
</protein>
<organism evidence="2 3">
    <name type="scientific">Streptomyces javensis</name>
    <dbReference type="NCBI Taxonomy" id="114698"/>
    <lineage>
        <taxon>Bacteria</taxon>
        <taxon>Bacillati</taxon>
        <taxon>Actinomycetota</taxon>
        <taxon>Actinomycetes</taxon>
        <taxon>Kitasatosporales</taxon>
        <taxon>Streptomycetaceae</taxon>
        <taxon>Streptomyces</taxon>
        <taxon>Streptomyces violaceusniger group</taxon>
    </lineage>
</organism>
<gene>
    <name evidence="2" type="ORF">GCM10009579_51740</name>
</gene>
<proteinExistence type="predicted"/>
<feature type="compositionally biased region" description="Polar residues" evidence="1">
    <location>
        <begin position="1"/>
        <end position="10"/>
    </location>
</feature>
<keyword evidence="3" id="KW-1185">Reference proteome</keyword>
<dbReference type="Proteomes" id="UP001500282">
    <property type="component" value="Unassembled WGS sequence"/>
</dbReference>
<evidence type="ECO:0000256" key="1">
    <source>
        <dbReference type="SAM" id="MobiDB-lite"/>
    </source>
</evidence>
<sequence>MVRSSPQVFTSMVAPTAGAPHRAHGRSRVRLGSARTEDWGSRARCGPGGPGGARRCGARRCGPCRRGGPRDAEVAATIAIGRSTVAAFALRLAVNVDHDLSSGWDWDDEGPPLGEMEWDEGGVTTALAAQSVAAARAALDADPDLERGSLDGMVRLDLEISARQVRHHLRPTYDLIARVPDALDTGPFAIDWSGIPLMSPWNHRCPPGALCGWTTGPASTVHPRLECGDERLKETSDLRKRAT</sequence>
<feature type="region of interest" description="Disordered" evidence="1">
    <location>
        <begin position="1"/>
        <end position="53"/>
    </location>
</feature>
<name>A0ABP4HS13_9ACTN</name>